<comment type="catalytic activity">
    <reaction evidence="2">
        <text>a 1-acyl-sn-glycero-3-phosphocholine + H2O = sn-glycerol 3-phosphocholine + a fatty acid + H(+)</text>
        <dbReference type="Rhea" id="RHEA:15177"/>
        <dbReference type="ChEBI" id="CHEBI:15377"/>
        <dbReference type="ChEBI" id="CHEBI:15378"/>
        <dbReference type="ChEBI" id="CHEBI:16870"/>
        <dbReference type="ChEBI" id="CHEBI:28868"/>
        <dbReference type="ChEBI" id="CHEBI:58168"/>
        <dbReference type="EC" id="3.1.1.5"/>
    </reaction>
</comment>
<name>A0A9P7JC94_9AGAM</name>
<keyword evidence="2" id="KW-0442">Lipid degradation</keyword>
<evidence type="ECO:0000313" key="5">
    <source>
        <dbReference type="Proteomes" id="UP000807769"/>
    </source>
</evidence>
<dbReference type="EC" id="3.1.1.5" evidence="2"/>
<dbReference type="InterPro" id="IPR016035">
    <property type="entry name" value="Acyl_Trfase/lysoPLipase"/>
</dbReference>
<evidence type="ECO:0000313" key="4">
    <source>
        <dbReference type="EMBL" id="KAG1814700.1"/>
    </source>
</evidence>
<keyword evidence="2" id="KW-0443">Lipid metabolism</keyword>
<reference evidence="4" key="1">
    <citation type="journal article" date="2020" name="New Phytol.">
        <title>Comparative genomics reveals dynamic genome evolution in host specialist ectomycorrhizal fungi.</title>
        <authorList>
            <person name="Lofgren L.A."/>
            <person name="Nguyen N.H."/>
            <person name="Vilgalys R."/>
            <person name="Ruytinx J."/>
            <person name="Liao H.L."/>
            <person name="Branco S."/>
            <person name="Kuo A."/>
            <person name="LaButti K."/>
            <person name="Lipzen A."/>
            <person name="Andreopoulos W."/>
            <person name="Pangilinan J."/>
            <person name="Riley R."/>
            <person name="Hundley H."/>
            <person name="Na H."/>
            <person name="Barry K."/>
            <person name="Grigoriev I.V."/>
            <person name="Stajich J.E."/>
            <person name="Kennedy P.G."/>
        </authorList>
    </citation>
    <scope>NUCLEOTIDE SEQUENCE</scope>
    <source>
        <strain evidence="4">MN1</strain>
    </source>
</reference>
<dbReference type="InterPro" id="IPR002642">
    <property type="entry name" value="LysoPLipase_cat_dom"/>
</dbReference>
<proteinExistence type="inferred from homology"/>
<dbReference type="EMBL" id="JABBWG010000020">
    <property type="protein sequence ID" value="KAG1814700.1"/>
    <property type="molecule type" value="Genomic_DNA"/>
</dbReference>
<evidence type="ECO:0000256" key="1">
    <source>
        <dbReference type="ARBA" id="ARBA00008780"/>
    </source>
</evidence>
<dbReference type="GO" id="GO:0009395">
    <property type="term" value="P:phospholipid catabolic process"/>
    <property type="evidence" value="ECO:0007669"/>
    <property type="project" value="InterPro"/>
</dbReference>
<dbReference type="GO" id="GO:0004622">
    <property type="term" value="F:phosphatidylcholine lysophospholipase activity"/>
    <property type="evidence" value="ECO:0007669"/>
    <property type="project" value="UniProtKB-EC"/>
</dbReference>
<keyword evidence="5" id="KW-1185">Reference proteome</keyword>
<dbReference type="GeneID" id="64636995"/>
<dbReference type="SUPFAM" id="SSF52151">
    <property type="entry name" value="FabD/lysophospholipase-like"/>
    <property type="match status" value="1"/>
</dbReference>
<evidence type="ECO:0000259" key="3">
    <source>
        <dbReference type="Pfam" id="PF01735"/>
    </source>
</evidence>
<accession>A0A9P7JC94</accession>
<gene>
    <name evidence="4" type="ORF">BJ212DRAFT_348070</name>
</gene>
<comment type="caution">
    <text evidence="4">The sequence shown here is derived from an EMBL/GenBank/DDBJ whole genome shotgun (WGS) entry which is preliminary data.</text>
</comment>
<dbReference type="Proteomes" id="UP000807769">
    <property type="component" value="Unassembled WGS sequence"/>
</dbReference>
<keyword evidence="2" id="KW-0378">Hydrolase</keyword>
<comment type="similarity">
    <text evidence="1 2">Belongs to the lysophospholipase family.</text>
</comment>
<protein>
    <recommendedName>
        <fullName evidence="2">Lysophospholipase</fullName>
        <ecNumber evidence="2">3.1.1.5</ecNumber>
    </recommendedName>
</protein>
<sequence length="104" mass="11668">MTTTVPLQLLYLTYKRRNISRHRTRHITPFVFRSWDSHFSTLRLPLEFAGTYLTNGLPANASACVTGLDQASFVMGTGSSSPTYVMSLSRKISSLDLTYCCRPS</sequence>
<dbReference type="OrthoDB" id="10520061at2759"/>
<evidence type="ECO:0000256" key="2">
    <source>
        <dbReference type="RuleBase" id="RU362103"/>
    </source>
</evidence>
<dbReference type="Pfam" id="PF01735">
    <property type="entry name" value="PLA2_B"/>
    <property type="match status" value="1"/>
</dbReference>
<feature type="domain" description="PLA2c" evidence="3">
    <location>
        <begin position="26"/>
        <end position="81"/>
    </location>
</feature>
<dbReference type="AlphaFoldDB" id="A0A9P7JC94"/>
<organism evidence="4 5">
    <name type="scientific">Suillus subaureus</name>
    <dbReference type="NCBI Taxonomy" id="48587"/>
    <lineage>
        <taxon>Eukaryota</taxon>
        <taxon>Fungi</taxon>
        <taxon>Dikarya</taxon>
        <taxon>Basidiomycota</taxon>
        <taxon>Agaricomycotina</taxon>
        <taxon>Agaricomycetes</taxon>
        <taxon>Agaricomycetidae</taxon>
        <taxon>Boletales</taxon>
        <taxon>Suillineae</taxon>
        <taxon>Suillaceae</taxon>
        <taxon>Suillus</taxon>
    </lineage>
</organism>
<dbReference type="RefSeq" id="XP_041192036.1">
    <property type="nucleotide sequence ID" value="XM_041342979.1"/>
</dbReference>